<comment type="caution">
    <text evidence="2">The sequence shown here is derived from an EMBL/GenBank/DDBJ whole genome shotgun (WGS) entry which is preliminary data.</text>
</comment>
<dbReference type="RefSeq" id="WP_132074706.1">
    <property type="nucleotide sequence ID" value="NZ_SLUI01000001.1"/>
</dbReference>
<accession>A0A4R1Q2Z4</accession>
<dbReference type="EMBL" id="SLUI01000001">
    <property type="protein sequence ID" value="TCL40187.1"/>
    <property type="molecule type" value="Genomic_DNA"/>
</dbReference>
<dbReference type="InterPro" id="IPR001387">
    <property type="entry name" value="Cro/C1-type_HTH"/>
</dbReference>
<dbReference type="AlphaFoldDB" id="A0A4R1Q2Z4"/>
<dbReference type="Pfam" id="PF12844">
    <property type="entry name" value="HTH_19"/>
    <property type="match status" value="1"/>
</dbReference>
<reference evidence="2 3" key="1">
    <citation type="submission" date="2019-03" db="EMBL/GenBank/DDBJ databases">
        <title>Genomic Encyclopedia of Type Strains, Phase IV (KMG-IV): sequencing the most valuable type-strain genomes for metagenomic binning, comparative biology and taxonomic classification.</title>
        <authorList>
            <person name="Goeker M."/>
        </authorList>
    </citation>
    <scope>NUCLEOTIDE SEQUENCE [LARGE SCALE GENOMIC DNA]</scope>
    <source>
        <strain evidence="2 3">DSM 15969</strain>
    </source>
</reference>
<evidence type="ECO:0000313" key="2">
    <source>
        <dbReference type="EMBL" id="TCL40187.1"/>
    </source>
</evidence>
<dbReference type="Gene3D" id="1.10.260.40">
    <property type="entry name" value="lambda repressor-like DNA-binding domains"/>
    <property type="match status" value="1"/>
</dbReference>
<organism evidence="2 3">
    <name type="scientific">Anaerospora hongkongensis</name>
    <dbReference type="NCBI Taxonomy" id="244830"/>
    <lineage>
        <taxon>Bacteria</taxon>
        <taxon>Bacillati</taxon>
        <taxon>Bacillota</taxon>
        <taxon>Negativicutes</taxon>
        <taxon>Selenomonadales</taxon>
        <taxon>Sporomusaceae</taxon>
        <taxon>Anaerospora</taxon>
    </lineage>
</organism>
<sequence length="114" mass="12905">MQRFGSEHYVLNTSSTNIWNVESNLRKARRKSGYGIQELSKFAGIPRSRLYAIENKQTGITLSEIALLAQFLEADAEYIRDGLLVTHHNRYLLKNKKSPACSGGGKVKSQQYRS</sequence>
<keyword evidence="3" id="KW-1185">Reference proteome</keyword>
<evidence type="ECO:0000313" key="3">
    <source>
        <dbReference type="Proteomes" id="UP000295063"/>
    </source>
</evidence>
<dbReference type="SUPFAM" id="SSF47413">
    <property type="entry name" value="lambda repressor-like DNA-binding domains"/>
    <property type="match status" value="1"/>
</dbReference>
<evidence type="ECO:0000259" key="1">
    <source>
        <dbReference type="PROSITE" id="PS50943"/>
    </source>
</evidence>
<name>A0A4R1Q2Z4_9FIRM</name>
<gene>
    <name evidence="2" type="ORF">EV210_101388</name>
</gene>
<dbReference type="GO" id="GO:0003677">
    <property type="term" value="F:DNA binding"/>
    <property type="evidence" value="ECO:0007669"/>
    <property type="project" value="InterPro"/>
</dbReference>
<dbReference type="SMART" id="SM00530">
    <property type="entry name" value="HTH_XRE"/>
    <property type="match status" value="1"/>
</dbReference>
<feature type="domain" description="HTH cro/C1-type" evidence="1">
    <location>
        <begin position="25"/>
        <end position="79"/>
    </location>
</feature>
<dbReference type="PROSITE" id="PS50943">
    <property type="entry name" value="HTH_CROC1"/>
    <property type="match status" value="1"/>
</dbReference>
<dbReference type="InterPro" id="IPR010982">
    <property type="entry name" value="Lambda_DNA-bd_dom_sf"/>
</dbReference>
<proteinExistence type="predicted"/>
<dbReference type="Proteomes" id="UP000295063">
    <property type="component" value="Unassembled WGS sequence"/>
</dbReference>
<protein>
    <submittedName>
        <fullName evidence="2">Helix-turn-helix protein</fullName>
    </submittedName>
</protein>
<dbReference type="CDD" id="cd00093">
    <property type="entry name" value="HTH_XRE"/>
    <property type="match status" value="1"/>
</dbReference>